<keyword evidence="1" id="KW-0812">Transmembrane</keyword>
<evidence type="ECO:0000313" key="2">
    <source>
        <dbReference type="EMBL" id="MFC6662801.1"/>
    </source>
</evidence>
<dbReference type="RefSeq" id="WP_224612207.1">
    <property type="nucleotide sequence ID" value="NZ_JAIQXV010000024.1"/>
</dbReference>
<protein>
    <submittedName>
        <fullName evidence="2">Uncharacterized protein</fullName>
    </submittedName>
</protein>
<dbReference type="EMBL" id="JBHSWB010000002">
    <property type="protein sequence ID" value="MFC6662801.1"/>
    <property type="molecule type" value="Genomic_DNA"/>
</dbReference>
<dbReference type="Proteomes" id="UP001596317">
    <property type="component" value="Unassembled WGS sequence"/>
</dbReference>
<gene>
    <name evidence="2" type="ORF">ACFP90_22405</name>
</gene>
<keyword evidence="1" id="KW-0472">Membrane</keyword>
<reference evidence="3" key="1">
    <citation type="journal article" date="2019" name="Int. J. Syst. Evol. Microbiol.">
        <title>The Global Catalogue of Microorganisms (GCM) 10K type strain sequencing project: providing services to taxonomists for standard genome sequencing and annotation.</title>
        <authorList>
            <consortium name="The Broad Institute Genomics Platform"/>
            <consortium name="The Broad Institute Genome Sequencing Center for Infectious Disease"/>
            <person name="Wu L."/>
            <person name="Ma J."/>
        </authorList>
    </citation>
    <scope>NUCLEOTIDE SEQUENCE [LARGE SCALE GENOMIC DNA]</scope>
    <source>
        <strain evidence="3">CCUG 63830</strain>
    </source>
</reference>
<name>A0ABW1ZQ26_9DEIO</name>
<keyword evidence="1" id="KW-1133">Transmembrane helix</keyword>
<comment type="caution">
    <text evidence="2">The sequence shown here is derived from an EMBL/GenBank/DDBJ whole genome shotgun (WGS) entry which is preliminary data.</text>
</comment>
<sequence length="602" mass="68417">MSRFNHVPQVERYAVSAGLHTKTLTFIRPQGVCPSIFNERSLDVFRPLSVSLGKSTVDVLIWLDWDIIFAYTTYFTGAIRHDHFMQLAADVVQSGLAVVSHYSEGFLIWKSQSIHAEPFDIHREPFVRPRTAAFTFPEGLGPYQMQSALHAAQMRFFEHHYVSPMVAKELLYFRAFLEPCELKTAGKHIRLYPSLTVHQNGVFQMHFRLMSNGNLISTRELIDDFLNSPMSVATDILVPPALMKLDGRKLIFEDEYYESRRSALRQWQRLENLIARSVNRVEGGPDSFDHDLISLDPEGKGEGAPMSLTTVTTMLSNALTTLLNQPRIGWRYRLLGPKKARYEQGEFWRGTPNVYLLSMRNHPPTASDIHSRYAAELGHIMSRSKDIPGPQAQKHLGESLRSAEDYLSYTGQALNLFVYSRSGRDGYEGDDPNANELIYALQSHVDLVDFINGSLWQCEERALLHAHTVEELITNRKRQTLYDYASRRPFHFGELNDWFTEVQKAHNIEATRAAIAFNTTLNLEKFKERRNFKRQQFQWLMAALLGVIAAGTSGGKLVSLFWEGAGGLPQSELRYALVAMTVVAMVFLAAYKGFVEPIGAET</sequence>
<accession>A0ABW1ZQ26</accession>
<proteinExistence type="predicted"/>
<evidence type="ECO:0000256" key="1">
    <source>
        <dbReference type="SAM" id="Phobius"/>
    </source>
</evidence>
<evidence type="ECO:0000313" key="3">
    <source>
        <dbReference type="Proteomes" id="UP001596317"/>
    </source>
</evidence>
<feature type="transmembrane region" description="Helical" evidence="1">
    <location>
        <begin position="539"/>
        <end position="561"/>
    </location>
</feature>
<feature type="transmembrane region" description="Helical" evidence="1">
    <location>
        <begin position="573"/>
        <end position="591"/>
    </location>
</feature>
<keyword evidence="3" id="KW-1185">Reference proteome</keyword>
<organism evidence="2 3">
    <name type="scientific">Deinococcus multiflagellatus</name>
    <dbReference type="NCBI Taxonomy" id="1656887"/>
    <lineage>
        <taxon>Bacteria</taxon>
        <taxon>Thermotogati</taxon>
        <taxon>Deinococcota</taxon>
        <taxon>Deinococci</taxon>
        <taxon>Deinococcales</taxon>
        <taxon>Deinococcaceae</taxon>
        <taxon>Deinococcus</taxon>
    </lineage>
</organism>